<dbReference type="PANTHER" id="PTHR47926">
    <property type="entry name" value="PENTATRICOPEPTIDE REPEAT-CONTAINING PROTEIN"/>
    <property type="match status" value="1"/>
</dbReference>
<gene>
    <name evidence="5" type="ORF">V6N12_012072</name>
</gene>
<dbReference type="InterPro" id="IPR011990">
    <property type="entry name" value="TPR-like_helical_dom_sf"/>
</dbReference>
<dbReference type="PROSITE" id="PS51375">
    <property type="entry name" value="PPR"/>
    <property type="match status" value="5"/>
</dbReference>
<dbReference type="PANTHER" id="PTHR47926:SF486">
    <property type="entry name" value="(WILD MALAYSIAN BANANA) HYPOTHETICAL PROTEIN"/>
    <property type="match status" value="1"/>
</dbReference>
<proteinExistence type="inferred from homology"/>
<dbReference type="EMBL" id="JBBPBM010000052">
    <property type="protein sequence ID" value="KAK8518831.1"/>
    <property type="molecule type" value="Genomic_DNA"/>
</dbReference>
<dbReference type="Gene3D" id="1.25.40.10">
    <property type="entry name" value="Tetratricopeptide repeat domain"/>
    <property type="match status" value="5"/>
</dbReference>
<dbReference type="InterPro" id="IPR046848">
    <property type="entry name" value="E_motif"/>
</dbReference>
<comment type="caution">
    <text evidence="5">The sequence shown here is derived from an EMBL/GenBank/DDBJ whole genome shotgun (WGS) entry which is preliminary data.</text>
</comment>
<sequence>MPYALSILLRSVPTYRSRHISKSLLSLQACRTLFSASVNSLQHTSDGGASQGIDFGRLFKSCNRLQVAKLLHALVVVSGKAQSVFFSGKLVNVYAYLGDVSFARRTFDHIPNKDVYTWNSMVSAYVRTGHFREAVDCFYRFFLTSDLRPDFYTFAPVLKACKNPLDGMRIHCLVQKLGFEWDVFVTASLVHMYTRFRAFSNARKLFDDMPVRDMGCWNAMISGYCQNGNAAEALDVLTEMRLEGVIMDPVTIVSILPICAQLDDILNGILIHVYAIKRGLEFDLFVSNALINMYAKFGKLANAQKVFCNMVVRDVVSWNSIIAAYEQNDDPDRALALFYNMQLAGISPDHLTLVSLSSIVAQLGDSRSAKSIHGFVTRRGFIQKDVISGNSVVDMYGKLGDMNSARAVFEALPVKDVVSWNTLITGYAQSGLASEAIEAFDMMQEYKEVAPNQATWVSILPAYSSVGALRQGMRVHGLSIKTSLYLNIFVGTCLIDMYGKCGQLDDAMSLFYEVPKTTSVPWNAIISCLGIHGLAEKALKLFREMREEGVKPDHITFVSLLSACSHSGFVEEGQWCFNVMKEEYRIEPILKHYGCMVDMFGRAGNLEMAYNFIKCMPVKPDASVWGALLGACRIHGNVDLGAIASKHLFEVDSENVGYYVLLSNIYANVGKWEGVDKVRTHARDMGLRKTPGWSSIEANNKVDVFYTGNQSHPKCEEIYKELRSLNAKMKSLGYVPDYSFVLQDVEDDEKEHILMSHSERLAIAFGIISTPPKTPIRIFKNLRVCGDCHNATKYISKVTEREIIVRDSNRFHHFKDGVCSCGDYW</sequence>
<feature type="repeat" description="PPR" evidence="3">
    <location>
        <begin position="314"/>
        <end position="348"/>
    </location>
</feature>
<feature type="repeat" description="PPR" evidence="3">
    <location>
        <begin position="213"/>
        <end position="247"/>
    </location>
</feature>
<dbReference type="Pfam" id="PF13041">
    <property type="entry name" value="PPR_2"/>
    <property type="match status" value="4"/>
</dbReference>
<feature type="repeat" description="PPR" evidence="3">
    <location>
        <begin position="416"/>
        <end position="450"/>
    </location>
</feature>
<reference evidence="5 6" key="1">
    <citation type="journal article" date="2024" name="G3 (Bethesda)">
        <title>Genome assembly of Hibiscus sabdariffa L. provides insights into metabolisms of medicinal natural products.</title>
        <authorList>
            <person name="Kim T."/>
        </authorList>
    </citation>
    <scope>NUCLEOTIDE SEQUENCE [LARGE SCALE GENOMIC DNA]</scope>
    <source>
        <strain evidence="5">TK-2024</strain>
        <tissue evidence="5">Old leaves</tissue>
    </source>
</reference>
<dbReference type="Pfam" id="PF01535">
    <property type="entry name" value="PPR"/>
    <property type="match status" value="4"/>
</dbReference>
<dbReference type="NCBIfam" id="TIGR00756">
    <property type="entry name" value="PPR"/>
    <property type="match status" value="5"/>
</dbReference>
<keyword evidence="6" id="KW-1185">Reference proteome</keyword>
<evidence type="ECO:0000256" key="2">
    <source>
        <dbReference type="ARBA" id="ARBA00022737"/>
    </source>
</evidence>
<dbReference type="Pfam" id="PF14432">
    <property type="entry name" value="DYW_deaminase"/>
    <property type="match status" value="1"/>
</dbReference>
<evidence type="ECO:0000256" key="1">
    <source>
        <dbReference type="ARBA" id="ARBA00006643"/>
    </source>
</evidence>
<feature type="domain" description="DYW" evidence="4">
    <location>
        <begin position="733"/>
        <end position="825"/>
    </location>
</feature>
<dbReference type="InterPro" id="IPR046960">
    <property type="entry name" value="PPR_At4g14850-like_plant"/>
</dbReference>
<protein>
    <recommendedName>
        <fullName evidence="4">DYW domain-containing protein</fullName>
    </recommendedName>
</protein>
<comment type="similarity">
    <text evidence="1">Belongs to the PPR family. PCMP-H subfamily.</text>
</comment>
<keyword evidence="2" id="KW-0677">Repeat</keyword>
<evidence type="ECO:0000256" key="3">
    <source>
        <dbReference type="PROSITE-ProRule" id="PRU00708"/>
    </source>
</evidence>
<evidence type="ECO:0000259" key="4">
    <source>
        <dbReference type="Pfam" id="PF14432"/>
    </source>
</evidence>
<accession>A0ABR2CJ31</accession>
<organism evidence="5 6">
    <name type="scientific">Hibiscus sabdariffa</name>
    <name type="common">roselle</name>
    <dbReference type="NCBI Taxonomy" id="183260"/>
    <lineage>
        <taxon>Eukaryota</taxon>
        <taxon>Viridiplantae</taxon>
        <taxon>Streptophyta</taxon>
        <taxon>Embryophyta</taxon>
        <taxon>Tracheophyta</taxon>
        <taxon>Spermatophyta</taxon>
        <taxon>Magnoliopsida</taxon>
        <taxon>eudicotyledons</taxon>
        <taxon>Gunneridae</taxon>
        <taxon>Pentapetalae</taxon>
        <taxon>rosids</taxon>
        <taxon>malvids</taxon>
        <taxon>Malvales</taxon>
        <taxon>Malvaceae</taxon>
        <taxon>Malvoideae</taxon>
        <taxon>Hibiscus</taxon>
    </lineage>
</organism>
<dbReference type="Pfam" id="PF20431">
    <property type="entry name" value="E_motif"/>
    <property type="match status" value="1"/>
</dbReference>
<dbReference type="InterPro" id="IPR002885">
    <property type="entry name" value="PPR_rpt"/>
</dbReference>
<dbReference type="Proteomes" id="UP001472677">
    <property type="component" value="Unassembled WGS sequence"/>
</dbReference>
<feature type="repeat" description="PPR" evidence="3">
    <location>
        <begin position="114"/>
        <end position="149"/>
    </location>
</feature>
<feature type="repeat" description="PPR" evidence="3">
    <location>
        <begin position="518"/>
        <end position="552"/>
    </location>
</feature>
<dbReference type="InterPro" id="IPR032867">
    <property type="entry name" value="DYW_dom"/>
</dbReference>
<evidence type="ECO:0000313" key="6">
    <source>
        <dbReference type="Proteomes" id="UP001472677"/>
    </source>
</evidence>
<evidence type="ECO:0000313" key="5">
    <source>
        <dbReference type="EMBL" id="KAK8518831.1"/>
    </source>
</evidence>
<name>A0ABR2CJ31_9ROSI</name>